<evidence type="ECO:0000313" key="1">
    <source>
        <dbReference type="EMBL" id="KAK7070517.1"/>
    </source>
</evidence>
<name>A0AAN8WT30_HALRR</name>
<comment type="caution">
    <text evidence="1">The sequence shown here is derived from an EMBL/GenBank/DDBJ whole genome shotgun (WGS) entry which is preliminary data.</text>
</comment>
<gene>
    <name evidence="1" type="ORF">SK128_012106</name>
</gene>
<keyword evidence="2" id="KW-1185">Reference proteome</keyword>
<organism evidence="1 2">
    <name type="scientific">Halocaridina rubra</name>
    <name type="common">Hawaiian red shrimp</name>
    <dbReference type="NCBI Taxonomy" id="373956"/>
    <lineage>
        <taxon>Eukaryota</taxon>
        <taxon>Metazoa</taxon>
        <taxon>Ecdysozoa</taxon>
        <taxon>Arthropoda</taxon>
        <taxon>Crustacea</taxon>
        <taxon>Multicrustacea</taxon>
        <taxon>Malacostraca</taxon>
        <taxon>Eumalacostraca</taxon>
        <taxon>Eucarida</taxon>
        <taxon>Decapoda</taxon>
        <taxon>Pleocyemata</taxon>
        <taxon>Caridea</taxon>
        <taxon>Atyoidea</taxon>
        <taxon>Atyidae</taxon>
        <taxon>Halocaridina</taxon>
    </lineage>
</organism>
<proteinExistence type="predicted"/>
<feature type="non-terminal residue" evidence="1">
    <location>
        <position position="1"/>
    </location>
</feature>
<sequence>AKISEGWRHTRFSAGGTCLASRGSPQYLEGRHFAALFMKRRMRFCQSPRHSMTILCLLMTSPGRFRRSVRPKIKYSL</sequence>
<dbReference type="Proteomes" id="UP001381693">
    <property type="component" value="Unassembled WGS sequence"/>
</dbReference>
<dbReference type="AlphaFoldDB" id="A0AAN8WT30"/>
<protein>
    <submittedName>
        <fullName evidence="1">Uncharacterized protein</fullName>
    </submittedName>
</protein>
<reference evidence="1 2" key="1">
    <citation type="submission" date="2023-11" db="EMBL/GenBank/DDBJ databases">
        <title>Halocaridina rubra genome assembly.</title>
        <authorList>
            <person name="Smith C."/>
        </authorList>
    </citation>
    <scope>NUCLEOTIDE SEQUENCE [LARGE SCALE GENOMIC DNA]</scope>
    <source>
        <strain evidence="1">EP-1</strain>
        <tissue evidence="1">Whole</tissue>
    </source>
</reference>
<accession>A0AAN8WT30</accession>
<dbReference type="EMBL" id="JAXCGZ010015330">
    <property type="protein sequence ID" value="KAK7070517.1"/>
    <property type="molecule type" value="Genomic_DNA"/>
</dbReference>
<evidence type="ECO:0000313" key="2">
    <source>
        <dbReference type="Proteomes" id="UP001381693"/>
    </source>
</evidence>